<feature type="repeat" description="TPR" evidence="3">
    <location>
        <begin position="1207"/>
        <end position="1240"/>
    </location>
</feature>
<evidence type="ECO:0000313" key="7">
    <source>
        <dbReference type="Proteomes" id="UP000606396"/>
    </source>
</evidence>
<proteinExistence type="predicted"/>
<feature type="repeat" description="TPR" evidence="3">
    <location>
        <begin position="1087"/>
        <end position="1120"/>
    </location>
</feature>
<keyword evidence="7" id="KW-1185">Reference proteome</keyword>
<evidence type="ECO:0000256" key="3">
    <source>
        <dbReference type="PROSITE-ProRule" id="PRU00339"/>
    </source>
</evidence>
<dbReference type="PROSITE" id="PS50005">
    <property type="entry name" value="TPR"/>
    <property type="match status" value="7"/>
</dbReference>
<feature type="domain" description="CHAT" evidence="5">
    <location>
        <begin position="101"/>
        <end position="406"/>
    </location>
</feature>
<dbReference type="Gene3D" id="3.40.50.300">
    <property type="entry name" value="P-loop containing nucleotide triphosphate hydrolases"/>
    <property type="match status" value="1"/>
</dbReference>
<dbReference type="Pfam" id="PF00931">
    <property type="entry name" value="NB-ARC"/>
    <property type="match status" value="1"/>
</dbReference>
<dbReference type="SMART" id="SM00028">
    <property type="entry name" value="TPR"/>
    <property type="match status" value="9"/>
</dbReference>
<name>A0ABR8HGF2_NOSPU</name>
<dbReference type="Pfam" id="PF12770">
    <property type="entry name" value="CHAT"/>
    <property type="match status" value="1"/>
</dbReference>
<dbReference type="PANTHER" id="PTHR45641:SF19">
    <property type="entry name" value="NEPHROCYSTIN-3"/>
    <property type="match status" value="1"/>
</dbReference>
<sequence>MAVITIREKQPTAEGFAASLIFEGGEYPINITDPFTPKEERQLEWYFEEWLTYPMLNGKKAEAAKTSVVSYGESLFNQVFKADIDAYSHYRELRGNLKQVKIEIVGNSPEFHALHWEALRDKDWPRPLSVDCVMIRKRLDKAASVAANMAESPIINLLVVIARPNEEHDVGYRTIARPLIEVIQKSHLPVNIDLLRPGTYESLERHLEAKGAGYYHIIHFDCHGALMGYADIQEGVKRNRYTYQARWGREDIQPYEGVKAFLFLDGESKGKADPVEAGELANLLTGKGIPVCILNACQSGKQVRGNGEQTTSVEGSRDTATLKGADFDFAQSTESYAQSTESRETSLGSRLMTAGMQMVVAMGYSVTVSAARLMMEQVYQNLFGGKEITEAIRLGRRELFNNKTRKAYFNTDIDLEDWLLPVVYSNQRVNLNLRKFRDEEEEEYFEKLGNLYQYTPPEYGFIGRDLEILKIEKALFRHNILLLQGMGGTGKTTLLNYLRSWWQTTNFAPEIFYFGYDEQAWTLTQILFDIGKRVYKKFEFANFQAMNLTVQMQKLLAKLRSESYILILDNLESVTGQALAIQNTLASDEQKQLQDFLTRLVGGETRIILGSRSDESWLQGVFKQNIYQLRGLDAEARTELSNKILERNVGDERKIGKIREEEDFQKLMKVLAGYPLAMEVVLANLKNLSSQEILAKLAAADINLDTGSEDKTQSILKCVEYSHSNLSADAQKLLLCLAPFSGFIDRSDIPNYAKELQKIEQFQNDDFDKFDEAIQEAINWGLLSLINEDIPQLLQIQPVFPFFLKAKLAESDAATRAALREGFKNHYIGLSRSYNRYMESKEPQERQFGILFCRLEYENLYNALQICLEKQETIDIFFCLDKYFELINDIPSSLKLSEFVCQAQVAYPPEIRTGKIGLEIVMALDRLAMGYLQTQNYPQAKESYLRVIELSQQLQDVEATQIKSSLASTYHQLGSVAQQLRQYDQARDYYQQALEIKIEFGDRYSCASTYHQLGRVAEELRQYDQARDYYQQALEIKIEFGDRYSCASTYHQLGRVAEELRQYDQARDYYQQALEIFIEFGDRYSCARTYHQLGYVAQQLRQYDQARDYYQQALEIKIEFGDRYSCAGTYHQLGRVAEELRQYDQARDYYQQALEIFIEFGDRYSCARTYHQLGIVAQQLREYHQARDYYQQALEIKIEFGDRYSCAGTYHQLGRVAEELRQYDQARDYYQQALEIFIEFGDRYSCARTYFQLGKVAEELGELEEAKANYLQDLVITTEFNDEHGLGISLRNLARFYQTTQDEDLLREVAKIFGTTVEELKEAIINSEE</sequence>
<organism evidence="6 7">
    <name type="scientific">Nostoc punctiforme FACHB-252</name>
    <dbReference type="NCBI Taxonomy" id="1357509"/>
    <lineage>
        <taxon>Bacteria</taxon>
        <taxon>Bacillati</taxon>
        <taxon>Cyanobacteriota</taxon>
        <taxon>Cyanophyceae</taxon>
        <taxon>Nostocales</taxon>
        <taxon>Nostocaceae</taxon>
        <taxon>Nostoc</taxon>
    </lineage>
</organism>
<feature type="repeat" description="TPR" evidence="3">
    <location>
        <begin position="1167"/>
        <end position="1200"/>
    </location>
</feature>
<dbReference type="InterPro" id="IPR024983">
    <property type="entry name" value="CHAT_dom"/>
</dbReference>
<evidence type="ECO:0000313" key="6">
    <source>
        <dbReference type="EMBL" id="MBD2614558.1"/>
    </source>
</evidence>
<dbReference type="InterPro" id="IPR027417">
    <property type="entry name" value="P-loop_NTPase"/>
</dbReference>
<dbReference type="RefSeq" id="WP_190951504.1">
    <property type="nucleotide sequence ID" value="NZ_JACJTC010000019.1"/>
</dbReference>
<dbReference type="Pfam" id="PF13424">
    <property type="entry name" value="TPR_12"/>
    <property type="match status" value="4"/>
</dbReference>
<dbReference type="InterPro" id="IPR002182">
    <property type="entry name" value="NB-ARC"/>
</dbReference>
<feature type="repeat" description="TPR" evidence="3">
    <location>
        <begin position="1047"/>
        <end position="1080"/>
    </location>
</feature>
<dbReference type="SUPFAM" id="SSF48452">
    <property type="entry name" value="TPR-like"/>
    <property type="match status" value="2"/>
</dbReference>
<dbReference type="PRINTS" id="PR00364">
    <property type="entry name" value="DISEASERSIST"/>
</dbReference>
<keyword evidence="1" id="KW-0677">Repeat</keyword>
<dbReference type="InterPro" id="IPR011990">
    <property type="entry name" value="TPR-like_helical_dom_sf"/>
</dbReference>
<evidence type="ECO:0000256" key="2">
    <source>
        <dbReference type="ARBA" id="ARBA00022803"/>
    </source>
</evidence>
<evidence type="ECO:0000259" key="5">
    <source>
        <dbReference type="Pfam" id="PF12770"/>
    </source>
</evidence>
<evidence type="ECO:0000259" key="4">
    <source>
        <dbReference type="Pfam" id="PF00931"/>
    </source>
</evidence>
<dbReference type="PROSITE" id="PS50293">
    <property type="entry name" value="TPR_REGION"/>
    <property type="match status" value="4"/>
</dbReference>
<reference evidence="6 7" key="1">
    <citation type="journal article" date="2020" name="ISME J.">
        <title>Comparative genomics reveals insights into cyanobacterial evolution and habitat adaptation.</title>
        <authorList>
            <person name="Chen M.Y."/>
            <person name="Teng W.K."/>
            <person name="Zhao L."/>
            <person name="Hu C.X."/>
            <person name="Zhou Y.K."/>
            <person name="Han B.P."/>
            <person name="Song L.R."/>
            <person name="Shu W.S."/>
        </authorList>
    </citation>
    <scope>NUCLEOTIDE SEQUENCE [LARGE SCALE GENOMIC DNA]</scope>
    <source>
        <strain evidence="6 7">FACHB-252</strain>
    </source>
</reference>
<accession>A0ABR8HGF2</accession>
<gene>
    <name evidence="6" type="ORF">H6G94_25345</name>
</gene>
<dbReference type="EMBL" id="JACJTC010000019">
    <property type="protein sequence ID" value="MBD2614558.1"/>
    <property type="molecule type" value="Genomic_DNA"/>
</dbReference>
<evidence type="ECO:0000256" key="1">
    <source>
        <dbReference type="ARBA" id="ARBA00022737"/>
    </source>
</evidence>
<feature type="repeat" description="TPR" evidence="3">
    <location>
        <begin position="1007"/>
        <end position="1040"/>
    </location>
</feature>
<feature type="domain" description="NB-ARC" evidence="4">
    <location>
        <begin position="473"/>
        <end position="571"/>
    </location>
</feature>
<dbReference type="Proteomes" id="UP000606396">
    <property type="component" value="Unassembled WGS sequence"/>
</dbReference>
<dbReference type="PANTHER" id="PTHR45641">
    <property type="entry name" value="TETRATRICOPEPTIDE REPEAT PROTEIN (AFU_ORTHOLOGUE AFUA_6G03870)"/>
    <property type="match status" value="1"/>
</dbReference>
<protein>
    <submittedName>
        <fullName evidence="6">Tetratricopeptide repeat protein</fullName>
    </submittedName>
</protein>
<feature type="repeat" description="TPR" evidence="3">
    <location>
        <begin position="967"/>
        <end position="1000"/>
    </location>
</feature>
<comment type="caution">
    <text evidence="6">The sequence shown here is derived from an EMBL/GenBank/DDBJ whole genome shotgun (WGS) entry which is preliminary data.</text>
</comment>
<dbReference type="SUPFAM" id="SSF52540">
    <property type="entry name" value="P-loop containing nucleoside triphosphate hydrolases"/>
    <property type="match status" value="1"/>
</dbReference>
<dbReference type="Gene3D" id="1.25.40.10">
    <property type="entry name" value="Tetratricopeptide repeat domain"/>
    <property type="match status" value="2"/>
</dbReference>
<feature type="repeat" description="TPR" evidence="3">
    <location>
        <begin position="1127"/>
        <end position="1160"/>
    </location>
</feature>
<keyword evidence="2 3" id="KW-0802">TPR repeat</keyword>
<dbReference type="InterPro" id="IPR019734">
    <property type="entry name" value="TPR_rpt"/>
</dbReference>